<name>A0ACB9FRE0_9ASTR</name>
<organism evidence="1 2">
    <name type="scientific">Smallanthus sonchifolius</name>
    <dbReference type="NCBI Taxonomy" id="185202"/>
    <lineage>
        <taxon>Eukaryota</taxon>
        <taxon>Viridiplantae</taxon>
        <taxon>Streptophyta</taxon>
        <taxon>Embryophyta</taxon>
        <taxon>Tracheophyta</taxon>
        <taxon>Spermatophyta</taxon>
        <taxon>Magnoliopsida</taxon>
        <taxon>eudicotyledons</taxon>
        <taxon>Gunneridae</taxon>
        <taxon>Pentapetalae</taxon>
        <taxon>asterids</taxon>
        <taxon>campanulids</taxon>
        <taxon>Asterales</taxon>
        <taxon>Asteraceae</taxon>
        <taxon>Asteroideae</taxon>
        <taxon>Heliantheae alliance</taxon>
        <taxon>Millerieae</taxon>
        <taxon>Smallanthus</taxon>
    </lineage>
</organism>
<reference evidence="2" key="1">
    <citation type="journal article" date="2022" name="Mol. Ecol. Resour.">
        <title>The genomes of chicory, endive, great burdock and yacon provide insights into Asteraceae palaeo-polyploidization history and plant inulin production.</title>
        <authorList>
            <person name="Fan W."/>
            <person name="Wang S."/>
            <person name="Wang H."/>
            <person name="Wang A."/>
            <person name="Jiang F."/>
            <person name="Liu H."/>
            <person name="Zhao H."/>
            <person name="Xu D."/>
            <person name="Zhang Y."/>
        </authorList>
    </citation>
    <scope>NUCLEOTIDE SEQUENCE [LARGE SCALE GENOMIC DNA]</scope>
    <source>
        <strain evidence="2">cv. Yunnan</strain>
    </source>
</reference>
<sequence length="159" mass="17611">MANLWGETLFSDDDQEEHMANGCVCSYQDRYDDLEDNAVKEDWMKDVVGFFSDNNSVLLKDESDIEVTKGEDNELFGSQGSFEMNEVEVNKNVSGQNGSGVQLEDSSPSKPPGFGGLKFTNSSYGPLEHVRVTSEGFSIKGEKNDAVDSGNLKNKDVYW</sequence>
<dbReference type="EMBL" id="CM042033">
    <property type="protein sequence ID" value="KAI3773762.1"/>
    <property type="molecule type" value="Genomic_DNA"/>
</dbReference>
<comment type="caution">
    <text evidence="1">The sequence shown here is derived from an EMBL/GenBank/DDBJ whole genome shotgun (WGS) entry which is preliminary data.</text>
</comment>
<dbReference type="Proteomes" id="UP001056120">
    <property type="component" value="Linkage Group LG16"/>
</dbReference>
<protein>
    <submittedName>
        <fullName evidence="1">Uncharacterized protein</fullName>
    </submittedName>
</protein>
<evidence type="ECO:0000313" key="2">
    <source>
        <dbReference type="Proteomes" id="UP001056120"/>
    </source>
</evidence>
<keyword evidence="2" id="KW-1185">Reference proteome</keyword>
<gene>
    <name evidence="1" type="ORF">L1987_48294</name>
</gene>
<proteinExistence type="predicted"/>
<evidence type="ECO:0000313" key="1">
    <source>
        <dbReference type="EMBL" id="KAI3773762.1"/>
    </source>
</evidence>
<reference evidence="1 2" key="2">
    <citation type="journal article" date="2022" name="Mol. Ecol. Resour.">
        <title>The genomes of chicory, endive, great burdock and yacon provide insights into Asteraceae paleo-polyploidization history and plant inulin production.</title>
        <authorList>
            <person name="Fan W."/>
            <person name="Wang S."/>
            <person name="Wang H."/>
            <person name="Wang A."/>
            <person name="Jiang F."/>
            <person name="Liu H."/>
            <person name="Zhao H."/>
            <person name="Xu D."/>
            <person name="Zhang Y."/>
        </authorList>
    </citation>
    <scope>NUCLEOTIDE SEQUENCE [LARGE SCALE GENOMIC DNA]</scope>
    <source>
        <strain evidence="2">cv. Yunnan</strain>
        <tissue evidence="1">Leaves</tissue>
    </source>
</reference>
<accession>A0ACB9FRE0</accession>